<dbReference type="SUPFAM" id="SSF53597">
    <property type="entry name" value="Dihydrofolate reductase-like"/>
    <property type="match status" value="1"/>
</dbReference>
<dbReference type="AlphaFoldDB" id="A9WTA1"/>
<sequence>MKIMNSTQYFVAASLDGFIATADDDLAWLFEFNGADGQEAAYQRFYDGVGALMMGADTFRFLLSQDLDAWPYPDVPTWVFSHTELPDLTTFTGADIRFVAGDVAPVHRDALLAAGGGGGEEPLVGWRWQPGGAIPRIGSARRDVADSHSDGARRGQALITVEKPNLAAGAFRAHRVWQRNG</sequence>
<dbReference type="STRING" id="288705.RSal33209_2308"/>
<protein>
    <submittedName>
        <fullName evidence="1">Bifunctional deaminase-reductase domain protein</fullName>
    </submittedName>
</protein>
<dbReference type="eggNOG" id="COG0262">
    <property type="taxonomic scope" value="Bacteria"/>
</dbReference>
<evidence type="ECO:0000313" key="1">
    <source>
        <dbReference type="EMBL" id="ABY24039.1"/>
    </source>
</evidence>
<accession>A9WTA1</accession>
<proteinExistence type="predicted"/>
<dbReference type="EMBL" id="CP000910">
    <property type="protein sequence ID" value="ABY24039.1"/>
    <property type="molecule type" value="Genomic_DNA"/>
</dbReference>
<dbReference type="Gene3D" id="3.40.430.10">
    <property type="entry name" value="Dihydrofolate Reductase, subunit A"/>
    <property type="match status" value="1"/>
</dbReference>
<gene>
    <name evidence="1" type="ordered locus">RSal33209_2308</name>
</gene>
<dbReference type="InterPro" id="IPR024072">
    <property type="entry name" value="DHFR-like_dom_sf"/>
</dbReference>
<dbReference type="HOGENOM" id="CLU_1487904_0_0_11"/>
<dbReference type="KEGG" id="rsa:RSal33209_2308"/>
<dbReference type="Proteomes" id="UP000002007">
    <property type="component" value="Chromosome"/>
</dbReference>
<keyword evidence="2" id="KW-1185">Reference proteome</keyword>
<name>A9WTA1_RENSM</name>
<evidence type="ECO:0000313" key="2">
    <source>
        <dbReference type="Proteomes" id="UP000002007"/>
    </source>
</evidence>
<reference evidence="2" key="1">
    <citation type="journal article" date="2008" name="J. Bacteriol.">
        <title>Genome sequence of the fish pathogen Renibacterium salmoninarum suggests reductive evolution away from an environmental Arthrobacter ancestor.</title>
        <authorList>
            <person name="Wiens G.D."/>
            <person name="Rockey D.D."/>
            <person name="Wu Z."/>
            <person name="Chang J."/>
            <person name="Levy R."/>
            <person name="Crane S."/>
            <person name="Chen D.S."/>
            <person name="Capri G.R."/>
            <person name="Burnett J.R."/>
            <person name="Sudheesh P.S."/>
            <person name="Schipma M.J."/>
            <person name="Burd H."/>
            <person name="Bhattacharyya A."/>
            <person name="Rhodes L.D."/>
            <person name="Kaul R."/>
            <person name="Strom M.S."/>
        </authorList>
    </citation>
    <scope>NUCLEOTIDE SEQUENCE [LARGE SCALE GENOMIC DNA]</scope>
    <source>
        <strain evidence="2">ATCC 33209 / DSM 20767 / JCM 11484 / NBRC 15589 / NCIMB 2235</strain>
    </source>
</reference>
<organism evidence="1 2">
    <name type="scientific">Renibacterium salmoninarum (strain ATCC 33209 / DSM 20767 / JCM 11484 / NBRC 15589 / NCIMB 2235)</name>
    <dbReference type="NCBI Taxonomy" id="288705"/>
    <lineage>
        <taxon>Bacteria</taxon>
        <taxon>Bacillati</taxon>
        <taxon>Actinomycetota</taxon>
        <taxon>Actinomycetes</taxon>
        <taxon>Micrococcales</taxon>
        <taxon>Micrococcaceae</taxon>
        <taxon>Renibacterium</taxon>
    </lineage>
</organism>